<accession>A0A1I7IAP9</accession>
<dbReference type="SUPFAM" id="SSF53474">
    <property type="entry name" value="alpha/beta-Hydrolases"/>
    <property type="match status" value="1"/>
</dbReference>
<name>A0A1I7IAP9_9BURK</name>
<dbReference type="EMBL" id="FPBO01000007">
    <property type="protein sequence ID" value="SFU70017.1"/>
    <property type="molecule type" value="Genomic_DNA"/>
</dbReference>
<dbReference type="Proteomes" id="UP000199391">
    <property type="component" value="Unassembled WGS sequence"/>
</dbReference>
<evidence type="ECO:0000313" key="3">
    <source>
        <dbReference type="Proteomes" id="UP000199391"/>
    </source>
</evidence>
<evidence type="ECO:0000259" key="1">
    <source>
        <dbReference type="Pfam" id="PF00561"/>
    </source>
</evidence>
<dbReference type="Gene3D" id="3.40.50.1820">
    <property type="entry name" value="alpha/beta hydrolase"/>
    <property type="match status" value="1"/>
</dbReference>
<feature type="domain" description="AB hydrolase-1" evidence="1">
    <location>
        <begin position="12"/>
        <end position="247"/>
    </location>
</feature>
<dbReference type="InterPro" id="IPR050266">
    <property type="entry name" value="AB_hydrolase_sf"/>
</dbReference>
<proteinExistence type="predicted"/>
<dbReference type="GO" id="GO:0047372">
    <property type="term" value="F:monoacylglycerol lipase activity"/>
    <property type="evidence" value="ECO:0007669"/>
    <property type="project" value="TreeGrafter"/>
</dbReference>
<dbReference type="GO" id="GO:0016020">
    <property type="term" value="C:membrane"/>
    <property type="evidence" value="ECO:0007669"/>
    <property type="project" value="TreeGrafter"/>
</dbReference>
<dbReference type="Pfam" id="PF00561">
    <property type="entry name" value="Abhydrolase_1"/>
    <property type="match status" value="1"/>
</dbReference>
<dbReference type="InterPro" id="IPR029058">
    <property type="entry name" value="AB_hydrolase_fold"/>
</dbReference>
<dbReference type="RefSeq" id="WP_093555442.1">
    <property type="nucleotide sequence ID" value="NZ_FPBO01000007.1"/>
</dbReference>
<dbReference type="STRING" id="1035707.SAMN05216552_1007230"/>
<protein>
    <submittedName>
        <fullName evidence="2">Pimeloyl-ACP methyl ester carboxylesterase</fullName>
    </submittedName>
</protein>
<evidence type="ECO:0000313" key="2">
    <source>
        <dbReference type="EMBL" id="SFU70017.1"/>
    </source>
</evidence>
<organism evidence="2 3">
    <name type="scientific">Pseudoduganella namucuonensis</name>
    <dbReference type="NCBI Taxonomy" id="1035707"/>
    <lineage>
        <taxon>Bacteria</taxon>
        <taxon>Pseudomonadati</taxon>
        <taxon>Pseudomonadota</taxon>
        <taxon>Betaproteobacteria</taxon>
        <taxon>Burkholderiales</taxon>
        <taxon>Oxalobacteraceae</taxon>
        <taxon>Telluria group</taxon>
        <taxon>Pseudoduganella</taxon>
    </lineage>
</organism>
<keyword evidence="3" id="KW-1185">Reference proteome</keyword>
<dbReference type="InterPro" id="IPR000073">
    <property type="entry name" value="AB_hydrolase_1"/>
</dbReference>
<sequence length="266" mass="27854">MTTHSTPATAPPAVVLLHSSMSSKGQWSELIAQHGAGFRFIAVDLLGYGTSPFPADAAGAGGGFTLGHEVDAVNAAIAGRLAPDEPYHLVGHSYGGATALRLARQMRPRVLSLAVYEPVAFHLLEKDDAARVEIEAVVAGIHGAARGMDAARTFIDYWNRPGAFDALPEAQRRRFAAQIDKVKLDFEALLAEPATLADMAELDMPALVLSGLASPLSTRRVAERLAAALPNAAAVATRGGHMAPLTHAAIVNPLIASFLVGEEVDA</sequence>
<dbReference type="OrthoDB" id="6117067at2"/>
<dbReference type="PANTHER" id="PTHR43798">
    <property type="entry name" value="MONOACYLGLYCEROL LIPASE"/>
    <property type="match status" value="1"/>
</dbReference>
<dbReference type="AlphaFoldDB" id="A0A1I7IAP9"/>
<dbReference type="PRINTS" id="PR00111">
    <property type="entry name" value="ABHYDROLASE"/>
</dbReference>
<dbReference type="GO" id="GO:0046464">
    <property type="term" value="P:acylglycerol catabolic process"/>
    <property type="evidence" value="ECO:0007669"/>
    <property type="project" value="TreeGrafter"/>
</dbReference>
<reference evidence="3" key="1">
    <citation type="submission" date="2016-10" db="EMBL/GenBank/DDBJ databases">
        <authorList>
            <person name="Varghese N."/>
            <person name="Submissions S."/>
        </authorList>
    </citation>
    <scope>NUCLEOTIDE SEQUENCE [LARGE SCALE GENOMIC DNA]</scope>
    <source>
        <strain evidence="3">CGMCC 1.11014</strain>
    </source>
</reference>
<dbReference type="PANTHER" id="PTHR43798:SF5">
    <property type="entry name" value="MONOACYLGLYCEROL LIPASE ABHD6"/>
    <property type="match status" value="1"/>
</dbReference>
<gene>
    <name evidence="2" type="ORF">SAMN05216552_1007230</name>
</gene>